<proteinExistence type="predicted"/>
<gene>
    <name evidence="1" type="ORF">L3Y34_019590</name>
</gene>
<dbReference type="EMBL" id="CP090892">
    <property type="protein sequence ID" value="ULU08487.1"/>
    <property type="molecule type" value="Genomic_DNA"/>
</dbReference>
<evidence type="ECO:0000313" key="1">
    <source>
        <dbReference type="EMBL" id="ULU08487.1"/>
    </source>
</evidence>
<reference evidence="1 2" key="1">
    <citation type="submission" date="2022-05" db="EMBL/GenBank/DDBJ databases">
        <title>Chromosome-level reference genomes for two strains of Caenorhabditis briggsae: an improved platform for comparative genomics.</title>
        <authorList>
            <person name="Stevens L."/>
            <person name="Andersen E.C."/>
        </authorList>
    </citation>
    <scope>NUCLEOTIDE SEQUENCE [LARGE SCALE GENOMIC DNA]</scope>
    <source>
        <strain evidence="1">QX1410_ONT</strain>
        <tissue evidence="1">Whole-organism</tissue>
    </source>
</reference>
<sequence length="146" mass="17275">MDSSNVYAVAEEEFTHCGARKSKAPSYFHMIEYLPESHFHCHIEYSYLLWVWLSIDFPYIIVLTMISDRLNGTPLVVSVKEETPIPSRQRNSSLLPDWKEDRFETRLELEVNNLARCRTKELKMRSRFGSWKGEPLLMFRGLERTE</sequence>
<accession>A0AAE9DP29</accession>
<dbReference type="AlphaFoldDB" id="A0AAE9DP29"/>
<protein>
    <submittedName>
        <fullName evidence="1">Uncharacterized protein</fullName>
    </submittedName>
</protein>
<evidence type="ECO:0000313" key="2">
    <source>
        <dbReference type="Proteomes" id="UP000827892"/>
    </source>
</evidence>
<dbReference type="Proteomes" id="UP000827892">
    <property type="component" value="Chromosome II"/>
</dbReference>
<organism evidence="1 2">
    <name type="scientific">Caenorhabditis briggsae</name>
    <dbReference type="NCBI Taxonomy" id="6238"/>
    <lineage>
        <taxon>Eukaryota</taxon>
        <taxon>Metazoa</taxon>
        <taxon>Ecdysozoa</taxon>
        <taxon>Nematoda</taxon>
        <taxon>Chromadorea</taxon>
        <taxon>Rhabditida</taxon>
        <taxon>Rhabditina</taxon>
        <taxon>Rhabditomorpha</taxon>
        <taxon>Rhabditoidea</taxon>
        <taxon>Rhabditidae</taxon>
        <taxon>Peloderinae</taxon>
        <taxon>Caenorhabditis</taxon>
    </lineage>
</organism>
<name>A0AAE9DP29_CAEBR</name>